<evidence type="ECO:0000313" key="12">
    <source>
        <dbReference type="Proteomes" id="UP000248330"/>
    </source>
</evidence>
<evidence type="ECO:0000256" key="2">
    <source>
        <dbReference type="ARBA" id="ARBA00005811"/>
    </source>
</evidence>
<evidence type="ECO:0000256" key="9">
    <source>
        <dbReference type="ARBA" id="ARBA00023306"/>
    </source>
</evidence>
<keyword evidence="3 10" id="KW-1003">Cell membrane</keyword>
<keyword evidence="7 10" id="KW-1133">Transmembrane helix</keyword>
<keyword evidence="4 10" id="KW-0997">Cell inner membrane</keyword>
<evidence type="ECO:0000256" key="1">
    <source>
        <dbReference type="ARBA" id="ARBA00004162"/>
    </source>
</evidence>
<dbReference type="Gene3D" id="3.30.420.270">
    <property type="match status" value="1"/>
</dbReference>
<comment type="subunit">
    <text evidence="10">The Tol-Pal system is composed of five core proteins: the inner membrane proteins TolA, TolQ and TolR, the periplasmic protein TolB and the outer membrane protein Pal. They form a network linking the inner and outer membranes and the peptidoglycan layer.</text>
</comment>
<comment type="subcellular location">
    <subcellularLocation>
        <location evidence="10">Cell inner membrane</location>
        <topology evidence="10">Single-pass membrane protein</topology>
    </subcellularLocation>
    <subcellularLocation>
        <location evidence="1">Cell membrane</location>
        <topology evidence="1">Single-pass membrane protein</topology>
    </subcellularLocation>
</comment>
<dbReference type="Pfam" id="PF02472">
    <property type="entry name" value="ExbD"/>
    <property type="match status" value="1"/>
</dbReference>
<comment type="function">
    <text evidence="10">Part of the Tol-Pal system, which plays a role in outer membrane invagination during cell division and is important for maintaining outer membrane integrity.</text>
</comment>
<keyword evidence="9 10" id="KW-0131">Cell cycle</keyword>
<dbReference type="OrthoDB" id="9798629at2"/>
<protein>
    <recommendedName>
        <fullName evidence="10">Tol-Pal system protein TolR</fullName>
    </recommendedName>
</protein>
<dbReference type="EMBL" id="QICN01000004">
    <property type="protein sequence ID" value="PXV68574.1"/>
    <property type="molecule type" value="Genomic_DNA"/>
</dbReference>
<dbReference type="GO" id="GO:0015031">
    <property type="term" value="P:protein transport"/>
    <property type="evidence" value="ECO:0007669"/>
    <property type="project" value="InterPro"/>
</dbReference>
<dbReference type="GO" id="GO:0005886">
    <property type="term" value="C:plasma membrane"/>
    <property type="evidence" value="ECO:0007669"/>
    <property type="project" value="UniProtKB-SubCell"/>
</dbReference>
<evidence type="ECO:0000256" key="3">
    <source>
        <dbReference type="ARBA" id="ARBA00022475"/>
    </source>
</evidence>
<dbReference type="NCBIfam" id="TIGR02801">
    <property type="entry name" value="tolR"/>
    <property type="match status" value="1"/>
</dbReference>
<sequence>MAKRKLSSDINVVPYIDVMLVLLIIFMVTAPLLVQGIQVDLPEADAESMTSQQDEIYMSVDRDGQLFLTIGENQAEPLSDEQLIEKVGALVRAKPEQLIYVEGDSAADYGHVARGMALLQRAGARKIGFVTKPEEAAK</sequence>
<evidence type="ECO:0000256" key="7">
    <source>
        <dbReference type="ARBA" id="ARBA00022989"/>
    </source>
</evidence>
<keyword evidence="12" id="KW-1185">Reference proteome</keyword>
<keyword evidence="5 10" id="KW-0132">Cell division</keyword>
<dbReference type="InterPro" id="IPR014168">
    <property type="entry name" value="Tol-Pal_TolR"/>
</dbReference>
<dbReference type="GO" id="GO:0022857">
    <property type="term" value="F:transmembrane transporter activity"/>
    <property type="evidence" value="ECO:0007669"/>
    <property type="project" value="InterPro"/>
</dbReference>
<evidence type="ECO:0000313" key="11">
    <source>
        <dbReference type="EMBL" id="PXV68574.1"/>
    </source>
</evidence>
<dbReference type="PANTHER" id="PTHR30558">
    <property type="entry name" value="EXBD MEMBRANE COMPONENT OF PMF-DRIVEN MACROMOLECULE IMPORT SYSTEM"/>
    <property type="match status" value="1"/>
</dbReference>
<feature type="transmembrane region" description="Helical" evidence="10">
    <location>
        <begin position="12"/>
        <end position="34"/>
    </location>
</feature>
<keyword evidence="8 10" id="KW-0472">Membrane</keyword>
<organism evidence="11 12">
    <name type="scientific">Sinimarinibacterium flocculans</name>
    <dbReference type="NCBI Taxonomy" id="985250"/>
    <lineage>
        <taxon>Bacteria</taxon>
        <taxon>Pseudomonadati</taxon>
        <taxon>Pseudomonadota</taxon>
        <taxon>Gammaproteobacteria</taxon>
        <taxon>Nevskiales</taxon>
        <taxon>Nevskiaceae</taxon>
        <taxon>Sinimarinibacterium</taxon>
    </lineage>
</organism>
<evidence type="ECO:0000256" key="10">
    <source>
        <dbReference type="HAMAP-Rule" id="MF_02203"/>
    </source>
</evidence>
<dbReference type="RefSeq" id="WP_110265062.1">
    <property type="nucleotide sequence ID" value="NZ_CAKZQT010000014.1"/>
</dbReference>
<keyword evidence="6 10" id="KW-0812">Transmembrane</keyword>
<evidence type="ECO:0000256" key="6">
    <source>
        <dbReference type="ARBA" id="ARBA00022692"/>
    </source>
</evidence>
<gene>
    <name evidence="10" type="primary">tolR</name>
    <name evidence="11" type="ORF">C8D93_104272</name>
</gene>
<evidence type="ECO:0000256" key="8">
    <source>
        <dbReference type="ARBA" id="ARBA00023136"/>
    </source>
</evidence>
<dbReference type="HAMAP" id="MF_02203">
    <property type="entry name" value="TolR"/>
    <property type="match status" value="1"/>
</dbReference>
<comment type="similarity">
    <text evidence="2 10">Belongs to the ExbD/TolR family.</text>
</comment>
<reference evidence="11 12" key="1">
    <citation type="submission" date="2018-04" db="EMBL/GenBank/DDBJ databases">
        <title>Genomic Encyclopedia of Type Strains, Phase IV (KMG-IV): sequencing the most valuable type-strain genomes for metagenomic binning, comparative biology and taxonomic classification.</title>
        <authorList>
            <person name="Goeker M."/>
        </authorList>
    </citation>
    <scope>NUCLEOTIDE SEQUENCE [LARGE SCALE GENOMIC DNA]</scope>
    <source>
        <strain evidence="11 12">DSM 104150</strain>
    </source>
</reference>
<comment type="caution">
    <text evidence="11">The sequence shown here is derived from an EMBL/GenBank/DDBJ whole genome shotgun (WGS) entry which is preliminary data.</text>
</comment>
<dbReference type="InterPro" id="IPR003400">
    <property type="entry name" value="ExbD"/>
</dbReference>
<dbReference type="PANTHER" id="PTHR30558:SF7">
    <property type="entry name" value="TOL-PAL SYSTEM PROTEIN TOLR"/>
    <property type="match status" value="1"/>
</dbReference>
<accession>A0A318EIN2</accession>
<proteinExistence type="inferred from homology"/>
<name>A0A318EIN2_9GAMM</name>
<dbReference type="Proteomes" id="UP000248330">
    <property type="component" value="Unassembled WGS sequence"/>
</dbReference>
<evidence type="ECO:0000256" key="4">
    <source>
        <dbReference type="ARBA" id="ARBA00022519"/>
    </source>
</evidence>
<dbReference type="GO" id="GO:0051301">
    <property type="term" value="P:cell division"/>
    <property type="evidence" value="ECO:0007669"/>
    <property type="project" value="UniProtKB-UniRule"/>
</dbReference>
<dbReference type="AlphaFoldDB" id="A0A318EIN2"/>
<evidence type="ECO:0000256" key="5">
    <source>
        <dbReference type="ARBA" id="ARBA00022618"/>
    </source>
</evidence>